<gene>
    <name evidence="1" type="ORF">GTCCBUS3UF5_30070</name>
</gene>
<evidence type="ECO:0000313" key="1">
    <source>
        <dbReference type="EMBL" id="AEV20310.1"/>
    </source>
</evidence>
<dbReference type="EMBL" id="CP003125">
    <property type="protein sequence ID" value="AEV20310.1"/>
    <property type="molecule type" value="Genomic_DNA"/>
</dbReference>
<keyword evidence="2" id="KW-1185">Reference proteome</keyword>
<evidence type="ECO:0000313" key="2">
    <source>
        <dbReference type="Proteomes" id="UP000005636"/>
    </source>
</evidence>
<protein>
    <submittedName>
        <fullName evidence="1">Uncharacterized protein</fullName>
    </submittedName>
</protein>
<reference evidence="1 2" key="1">
    <citation type="submission" date="2011-11" db="EMBL/GenBank/DDBJ databases">
        <title>Complete genome sequence of thermophilic Geobacillus thermoleovorans CCB_US3_UF5.</title>
        <authorList>
            <person name="Muhd Sakaff M.K.L."/>
            <person name="Abdul Rahman A.Y."/>
            <person name="Saito J.A."/>
            <person name="Hou S."/>
            <person name="Alam M."/>
        </authorList>
    </citation>
    <scope>NUCLEOTIDE SEQUENCE [LARGE SCALE GENOMIC DNA]</scope>
    <source>
        <strain evidence="1 2">CCB_US3_UF5</strain>
    </source>
</reference>
<accession>A0ABM5MKK2</accession>
<organism evidence="1 2">
    <name type="scientific">Geobacillus thermoleovorans CCB_US3_UF5</name>
    <dbReference type="NCBI Taxonomy" id="1111068"/>
    <lineage>
        <taxon>Bacteria</taxon>
        <taxon>Bacillati</taxon>
        <taxon>Bacillota</taxon>
        <taxon>Bacilli</taxon>
        <taxon>Bacillales</taxon>
        <taxon>Anoxybacillaceae</taxon>
        <taxon>Geobacillus</taxon>
        <taxon>Geobacillus thermoleovorans group</taxon>
    </lineage>
</organism>
<proteinExistence type="predicted"/>
<dbReference type="Proteomes" id="UP000005636">
    <property type="component" value="Chromosome"/>
</dbReference>
<name>A0ABM5MKK2_GEOTH</name>
<sequence length="44" mass="5036">MIIIIILIVNKKSSIVEKAGEKTIIFLNPSFAIREKNRIPQVEK</sequence>